<dbReference type="OMA" id="ECQKLCP"/>
<dbReference type="AlphaFoldDB" id="A0A0M5J963"/>
<dbReference type="OrthoDB" id="8056624at2759"/>
<dbReference type="SUPFAM" id="SSF100895">
    <property type="entry name" value="Kazal-type serine protease inhibitors"/>
    <property type="match status" value="1"/>
</dbReference>
<dbReference type="Proteomes" id="UP000494163">
    <property type="component" value="Chromosome 3R"/>
</dbReference>
<keyword evidence="4" id="KW-1185">Reference proteome</keyword>
<feature type="domain" description="Kazal-like" evidence="2">
    <location>
        <begin position="64"/>
        <end position="112"/>
    </location>
</feature>
<sequence>MKFWLISLLACLALSQVHACTAPCPDTEELVWAVGPRGGGGCMVFRNMCHFTKANCTRKPPLTEVTKEECQKRCPSICPQNYDPVSGFYKGQERKFGNACEMSVHTCQTGES</sequence>
<evidence type="ECO:0000256" key="1">
    <source>
        <dbReference type="SAM" id="SignalP"/>
    </source>
</evidence>
<feature type="non-terminal residue" evidence="3">
    <location>
        <position position="112"/>
    </location>
</feature>
<gene>
    <name evidence="3" type="ORF">Dbus_chr3Rg1036</name>
</gene>
<accession>A0A0M5J963</accession>
<reference evidence="3 4" key="1">
    <citation type="submission" date="2015-08" db="EMBL/GenBank/DDBJ databases">
        <title>Ancestral chromatin configuration constrains chromatin evolution on differentiating sex chromosomes in Drosophila.</title>
        <authorList>
            <person name="Zhou Q."/>
            <person name="Bachtrog D."/>
        </authorList>
    </citation>
    <scope>NUCLEOTIDE SEQUENCE [LARGE SCALE GENOMIC DNA]</scope>
    <source>
        <tissue evidence="3">Whole larvae</tissue>
    </source>
</reference>
<dbReference type="InterPro" id="IPR002350">
    <property type="entry name" value="Kazal_dom"/>
</dbReference>
<proteinExistence type="predicted"/>
<name>A0A0M5J963_DROBS</name>
<evidence type="ECO:0000313" key="3">
    <source>
        <dbReference type="EMBL" id="ALC46286.1"/>
    </source>
</evidence>
<dbReference type="InterPro" id="IPR036058">
    <property type="entry name" value="Kazal_dom_sf"/>
</dbReference>
<organism evidence="3 4">
    <name type="scientific">Drosophila busckii</name>
    <name type="common">Fruit fly</name>
    <dbReference type="NCBI Taxonomy" id="30019"/>
    <lineage>
        <taxon>Eukaryota</taxon>
        <taxon>Metazoa</taxon>
        <taxon>Ecdysozoa</taxon>
        <taxon>Arthropoda</taxon>
        <taxon>Hexapoda</taxon>
        <taxon>Insecta</taxon>
        <taxon>Pterygota</taxon>
        <taxon>Neoptera</taxon>
        <taxon>Endopterygota</taxon>
        <taxon>Diptera</taxon>
        <taxon>Brachycera</taxon>
        <taxon>Muscomorpha</taxon>
        <taxon>Ephydroidea</taxon>
        <taxon>Drosophilidae</taxon>
        <taxon>Drosophila</taxon>
    </lineage>
</organism>
<evidence type="ECO:0000313" key="4">
    <source>
        <dbReference type="Proteomes" id="UP000494163"/>
    </source>
</evidence>
<feature type="chain" id="PRO_5005803762" evidence="1">
    <location>
        <begin position="20"/>
        <end position="112"/>
    </location>
</feature>
<evidence type="ECO:0000259" key="2">
    <source>
        <dbReference type="PROSITE" id="PS51465"/>
    </source>
</evidence>
<dbReference type="EMBL" id="CP012526">
    <property type="protein sequence ID" value="ALC46286.1"/>
    <property type="molecule type" value="Genomic_DNA"/>
</dbReference>
<feature type="signal peptide" evidence="1">
    <location>
        <begin position="1"/>
        <end position="19"/>
    </location>
</feature>
<dbReference type="Gene3D" id="3.30.60.30">
    <property type="match status" value="1"/>
</dbReference>
<protein>
    <submittedName>
        <fullName evidence="3">CG42822</fullName>
    </submittedName>
</protein>
<dbReference type="PROSITE" id="PS51465">
    <property type="entry name" value="KAZAL_2"/>
    <property type="match status" value="1"/>
</dbReference>
<keyword evidence="1" id="KW-0732">Signal</keyword>